<gene>
    <name evidence="5" type="ORF">IZO911_LOCUS42264</name>
</gene>
<feature type="transmembrane region" description="Helical" evidence="4">
    <location>
        <begin position="28"/>
        <end position="51"/>
    </location>
</feature>
<dbReference type="AlphaFoldDB" id="A0A815PH43"/>
<dbReference type="PANTHER" id="PTHR46344">
    <property type="entry name" value="OS02G0202900 PROTEIN"/>
    <property type="match status" value="1"/>
</dbReference>
<dbReference type="Gene3D" id="2.120.10.80">
    <property type="entry name" value="Kelch-type beta propeller"/>
    <property type="match status" value="1"/>
</dbReference>
<evidence type="ECO:0000256" key="2">
    <source>
        <dbReference type="ARBA" id="ARBA00022737"/>
    </source>
</evidence>
<sequence length="207" mass="22480">MHTSQVYVELDTVNKEPHKWWHHRWVKITGISIIVLIVFAVILALVLNFVVFAPKKSETSTTAATSSSSSSSSPSPPLTTTPLVTPTTTQQTSKLQSNVFRPEVYDPSTGIWTTISDMADARAGHTASVLSNGKVLITGGVGYVFLNSAELFDPSTGIWTTTGSMNNGRHQHTASVLSNGKVLVTGGFHIYMGYLNSAELYQFFKTN</sequence>
<accession>A0A815PH43</accession>
<evidence type="ECO:0000256" key="3">
    <source>
        <dbReference type="SAM" id="MobiDB-lite"/>
    </source>
</evidence>
<dbReference type="SUPFAM" id="SSF117281">
    <property type="entry name" value="Kelch motif"/>
    <property type="match status" value="1"/>
</dbReference>
<keyword evidence="4" id="KW-0472">Membrane</keyword>
<dbReference type="InterPro" id="IPR006652">
    <property type="entry name" value="Kelch_1"/>
</dbReference>
<dbReference type="PANTHER" id="PTHR46344:SF27">
    <property type="entry name" value="KELCH REPEAT SUPERFAMILY PROTEIN"/>
    <property type="match status" value="1"/>
</dbReference>
<keyword evidence="4" id="KW-1133">Transmembrane helix</keyword>
<feature type="compositionally biased region" description="Low complexity" evidence="3">
    <location>
        <begin position="61"/>
        <end position="73"/>
    </location>
</feature>
<dbReference type="Proteomes" id="UP000663860">
    <property type="component" value="Unassembled WGS sequence"/>
</dbReference>
<keyword evidence="2" id="KW-0677">Repeat</keyword>
<evidence type="ECO:0000256" key="1">
    <source>
        <dbReference type="ARBA" id="ARBA00022441"/>
    </source>
</evidence>
<feature type="region of interest" description="Disordered" evidence="3">
    <location>
        <begin position="61"/>
        <end position="92"/>
    </location>
</feature>
<comment type="caution">
    <text evidence="5">The sequence shown here is derived from an EMBL/GenBank/DDBJ whole genome shotgun (WGS) entry which is preliminary data.</text>
</comment>
<keyword evidence="4" id="KW-0812">Transmembrane</keyword>
<feature type="compositionally biased region" description="Low complexity" evidence="3">
    <location>
        <begin position="80"/>
        <end position="92"/>
    </location>
</feature>
<proteinExistence type="predicted"/>
<name>A0A815PH43_9BILA</name>
<keyword evidence="1" id="KW-0880">Kelch repeat</keyword>
<evidence type="ECO:0000313" key="5">
    <source>
        <dbReference type="EMBL" id="CAF1449248.1"/>
    </source>
</evidence>
<dbReference type="EMBL" id="CAJNOE010001769">
    <property type="protein sequence ID" value="CAF1449248.1"/>
    <property type="molecule type" value="Genomic_DNA"/>
</dbReference>
<dbReference type="Pfam" id="PF01344">
    <property type="entry name" value="Kelch_1"/>
    <property type="match status" value="1"/>
</dbReference>
<dbReference type="SMART" id="SM00612">
    <property type="entry name" value="Kelch"/>
    <property type="match status" value="2"/>
</dbReference>
<dbReference type="InterPro" id="IPR015915">
    <property type="entry name" value="Kelch-typ_b-propeller"/>
</dbReference>
<evidence type="ECO:0000313" key="6">
    <source>
        <dbReference type="Proteomes" id="UP000663860"/>
    </source>
</evidence>
<organism evidence="5 6">
    <name type="scientific">Adineta steineri</name>
    <dbReference type="NCBI Taxonomy" id="433720"/>
    <lineage>
        <taxon>Eukaryota</taxon>
        <taxon>Metazoa</taxon>
        <taxon>Spiralia</taxon>
        <taxon>Gnathifera</taxon>
        <taxon>Rotifera</taxon>
        <taxon>Eurotatoria</taxon>
        <taxon>Bdelloidea</taxon>
        <taxon>Adinetida</taxon>
        <taxon>Adinetidae</taxon>
        <taxon>Adineta</taxon>
    </lineage>
</organism>
<protein>
    <submittedName>
        <fullName evidence="5">Uncharacterized protein</fullName>
    </submittedName>
</protein>
<evidence type="ECO:0000256" key="4">
    <source>
        <dbReference type="SAM" id="Phobius"/>
    </source>
</evidence>
<reference evidence="5" key="1">
    <citation type="submission" date="2021-02" db="EMBL/GenBank/DDBJ databases">
        <authorList>
            <person name="Nowell W R."/>
        </authorList>
    </citation>
    <scope>NUCLEOTIDE SEQUENCE</scope>
</reference>